<evidence type="ECO:0000313" key="7">
    <source>
        <dbReference type="EMBL" id="KNX36452.1"/>
    </source>
</evidence>
<keyword evidence="4 6" id="KW-0378">Hydrolase</keyword>
<keyword evidence="2 6" id="KW-0963">Cytoplasm</keyword>
<evidence type="ECO:0000313" key="8">
    <source>
        <dbReference type="Proteomes" id="UP000037397"/>
    </source>
</evidence>
<keyword evidence="5 6" id="KW-0269">Exonuclease</keyword>
<evidence type="ECO:0000256" key="3">
    <source>
        <dbReference type="ARBA" id="ARBA00022722"/>
    </source>
</evidence>
<evidence type="ECO:0000256" key="1">
    <source>
        <dbReference type="ARBA" id="ARBA00009998"/>
    </source>
</evidence>
<comment type="function">
    <text evidence="6">Bidirectionally degrades single-stranded DNA into large acid-insoluble oligonucleotides, which are then degraded further into small acid-soluble oligonucleotides.</text>
</comment>
<comment type="subunit">
    <text evidence="6">Heterooligomer composed of large and small subunits.</text>
</comment>
<dbReference type="InterPro" id="IPR003761">
    <property type="entry name" value="Exonuc_VII_S"/>
</dbReference>
<dbReference type="PATRIC" id="fig|1631356.3.peg.666"/>
<gene>
    <name evidence="6" type="primary">xseB</name>
    <name evidence="7" type="ORF">VV01_03675</name>
</gene>
<keyword evidence="3 6" id="KW-0540">Nuclease</keyword>
<dbReference type="STRING" id="1631356.VV01_03675"/>
<dbReference type="Gene3D" id="1.10.287.1040">
    <property type="entry name" value="Exonuclease VII, small subunit"/>
    <property type="match status" value="1"/>
</dbReference>
<dbReference type="EC" id="3.1.11.6" evidence="6"/>
<accession>A0A0L6CF90</accession>
<dbReference type="EMBL" id="LAIR01000002">
    <property type="protein sequence ID" value="KNX36452.1"/>
    <property type="molecule type" value="Genomic_DNA"/>
</dbReference>
<dbReference type="InterPro" id="IPR037004">
    <property type="entry name" value="Exonuc_VII_ssu_sf"/>
</dbReference>
<keyword evidence="8" id="KW-1185">Reference proteome</keyword>
<reference evidence="8" key="1">
    <citation type="submission" date="2015-03" db="EMBL/GenBank/DDBJ databases">
        <title>Luteipulveratus halotolerans sp. nov., a novel actinobacterium (Dermacoccaceae) from Sarawak, Malaysia.</title>
        <authorList>
            <person name="Juboi H."/>
            <person name="Basik A."/>
            <person name="Shamsul S.S."/>
            <person name="Arnold P."/>
            <person name="Schmitt E.K."/>
            <person name="Sanglier J.-J."/>
            <person name="Yeo T."/>
        </authorList>
    </citation>
    <scope>NUCLEOTIDE SEQUENCE [LARGE SCALE GENOMIC DNA]</scope>
    <source>
        <strain evidence="8">C296001</strain>
    </source>
</reference>
<comment type="subcellular location">
    <subcellularLocation>
        <location evidence="6">Cytoplasm</location>
    </subcellularLocation>
</comment>
<name>A0A0L6CF90_9MICO</name>
<evidence type="ECO:0000256" key="5">
    <source>
        <dbReference type="ARBA" id="ARBA00022839"/>
    </source>
</evidence>
<dbReference type="Pfam" id="PF02609">
    <property type="entry name" value="Exonuc_VII_S"/>
    <property type="match status" value="1"/>
</dbReference>
<dbReference type="OrthoDB" id="5244334at2"/>
<sequence length="85" mass="9485">MSGTEQSLSERIDLSAHPDIAELGYEQARDELTTIVAKLEGGQAPLEESMKLWERGELLAQHCQAWLDQAEERLTAQDDNASDED</sequence>
<dbReference type="RefSeq" id="WP_050668707.1">
    <property type="nucleotide sequence ID" value="NZ_LAIR01000002.1"/>
</dbReference>
<dbReference type="SUPFAM" id="SSF116842">
    <property type="entry name" value="XseB-like"/>
    <property type="match status" value="1"/>
</dbReference>
<dbReference type="NCBIfam" id="TIGR01280">
    <property type="entry name" value="xseB"/>
    <property type="match status" value="1"/>
</dbReference>
<organism evidence="7 8">
    <name type="scientific">Luteipulveratus halotolerans</name>
    <dbReference type="NCBI Taxonomy" id="1631356"/>
    <lineage>
        <taxon>Bacteria</taxon>
        <taxon>Bacillati</taxon>
        <taxon>Actinomycetota</taxon>
        <taxon>Actinomycetes</taxon>
        <taxon>Micrococcales</taxon>
        <taxon>Dermacoccaceae</taxon>
        <taxon>Luteipulveratus</taxon>
    </lineage>
</organism>
<dbReference type="GO" id="GO:0009318">
    <property type="term" value="C:exodeoxyribonuclease VII complex"/>
    <property type="evidence" value="ECO:0007669"/>
    <property type="project" value="UniProtKB-UniRule"/>
</dbReference>
<dbReference type="Proteomes" id="UP000037397">
    <property type="component" value="Unassembled WGS sequence"/>
</dbReference>
<dbReference type="HAMAP" id="MF_00337">
    <property type="entry name" value="Exonuc_7_S"/>
    <property type="match status" value="1"/>
</dbReference>
<proteinExistence type="inferred from homology"/>
<protein>
    <recommendedName>
        <fullName evidence="6">Exodeoxyribonuclease 7 small subunit</fullName>
        <ecNumber evidence="6">3.1.11.6</ecNumber>
    </recommendedName>
    <alternativeName>
        <fullName evidence="6">Exodeoxyribonuclease VII small subunit</fullName>
        <shortName evidence="6">Exonuclease VII small subunit</shortName>
    </alternativeName>
</protein>
<dbReference type="NCBIfam" id="NF002139">
    <property type="entry name" value="PRK00977.1-3"/>
    <property type="match status" value="1"/>
</dbReference>
<dbReference type="GO" id="GO:0005829">
    <property type="term" value="C:cytosol"/>
    <property type="evidence" value="ECO:0007669"/>
    <property type="project" value="TreeGrafter"/>
</dbReference>
<evidence type="ECO:0000256" key="6">
    <source>
        <dbReference type="HAMAP-Rule" id="MF_00337"/>
    </source>
</evidence>
<comment type="similarity">
    <text evidence="1 6">Belongs to the XseB family.</text>
</comment>
<evidence type="ECO:0000256" key="4">
    <source>
        <dbReference type="ARBA" id="ARBA00022801"/>
    </source>
</evidence>
<comment type="caution">
    <text evidence="7">The sequence shown here is derived from an EMBL/GenBank/DDBJ whole genome shotgun (WGS) entry which is preliminary data.</text>
</comment>
<dbReference type="AlphaFoldDB" id="A0A0L6CF90"/>
<comment type="catalytic activity">
    <reaction evidence="6">
        <text>Exonucleolytic cleavage in either 5'- to 3'- or 3'- to 5'-direction to yield nucleoside 5'-phosphates.</text>
        <dbReference type="EC" id="3.1.11.6"/>
    </reaction>
</comment>
<evidence type="ECO:0000256" key="2">
    <source>
        <dbReference type="ARBA" id="ARBA00022490"/>
    </source>
</evidence>
<dbReference type="PANTHER" id="PTHR34137:SF1">
    <property type="entry name" value="EXODEOXYRIBONUCLEASE 7 SMALL SUBUNIT"/>
    <property type="match status" value="1"/>
</dbReference>
<dbReference type="GO" id="GO:0006308">
    <property type="term" value="P:DNA catabolic process"/>
    <property type="evidence" value="ECO:0007669"/>
    <property type="project" value="UniProtKB-UniRule"/>
</dbReference>
<dbReference type="PANTHER" id="PTHR34137">
    <property type="entry name" value="EXODEOXYRIBONUCLEASE 7 SMALL SUBUNIT"/>
    <property type="match status" value="1"/>
</dbReference>
<dbReference type="GO" id="GO:0008855">
    <property type="term" value="F:exodeoxyribonuclease VII activity"/>
    <property type="evidence" value="ECO:0007669"/>
    <property type="project" value="UniProtKB-UniRule"/>
</dbReference>